<protein>
    <submittedName>
        <fullName evidence="9">L-arabinose transport system permease protein AraQ</fullName>
    </submittedName>
</protein>
<comment type="subcellular location">
    <subcellularLocation>
        <location evidence="1 7">Cell membrane</location>
        <topology evidence="1 7">Multi-pass membrane protein</topology>
    </subcellularLocation>
</comment>
<evidence type="ECO:0000313" key="10">
    <source>
        <dbReference type="Proteomes" id="UP000095651"/>
    </source>
</evidence>
<evidence type="ECO:0000259" key="8">
    <source>
        <dbReference type="PROSITE" id="PS50928"/>
    </source>
</evidence>
<evidence type="ECO:0000256" key="3">
    <source>
        <dbReference type="ARBA" id="ARBA00022475"/>
    </source>
</evidence>
<evidence type="ECO:0000256" key="4">
    <source>
        <dbReference type="ARBA" id="ARBA00022692"/>
    </source>
</evidence>
<dbReference type="CDD" id="cd06261">
    <property type="entry name" value="TM_PBP2"/>
    <property type="match status" value="1"/>
</dbReference>
<name>A0A174FGD6_9FIRM</name>
<keyword evidence="6 7" id="KW-0472">Membrane</keyword>
<dbReference type="SUPFAM" id="SSF161098">
    <property type="entry name" value="MetI-like"/>
    <property type="match status" value="1"/>
</dbReference>
<keyword evidence="2 7" id="KW-0813">Transport</keyword>
<accession>A0A174FGD6</accession>
<reference evidence="9 10" key="1">
    <citation type="submission" date="2015-09" db="EMBL/GenBank/DDBJ databases">
        <authorList>
            <consortium name="Pathogen Informatics"/>
        </authorList>
    </citation>
    <scope>NUCLEOTIDE SEQUENCE [LARGE SCALE GENOMIC DNA]</scope>
    <source>
        <strain evidence="9 10">2789STDY5608850</strain>
    </source>
</reference>
<proteinExistence type="inferred from homology"/>
<feature type="domain" description="ABC transmembrane type-1" evidence="8">
    <location>
        <begin position="68"/>
        <end position="257"/>
    </location>
</feature>
<evidence type="ECO:0000256" key="7">
    <source>
        <dbReference type="RuleBase" id="RU363032"/>
    </source>
</evidence>
<evidence type="ECO:0000256" key="1">
    <source>
        <dbReference type="ARBA" id="ARBA00004651"/>
    </source>
</evidence>
<keyword evidence="3" id="KW-1003">Cell membrane</keyword>
<dbReference type="AlphaFoldDB" id="A0A174FGD6"/>
<dbReference type="Gene3D" id="1.10.3720.10">
    <property type="entry name" value="MetI-like"/>
    <property type="match status" value="1"/>
</dbReference>
<dbReference type="PROSITE" id="PS50928">
    <property type="entry name" value="ABC_TM1"/>
    <property type="match status" value="1"/>
</dbReference>
<dbReference type="EMBL" id="CYZE01000007">
    <property type="protein sequence ID" value="CUO48008.1"/>
    <property type="molecule type" value="Genomic_DNA"/>
</dbReference>
<feature type="transmembrane region" description="Helical" evidence="7">
    <location>
        <begin position="72"/>
        <end position="93"/>
    </location>
</feature>
<dbReference type="Pfam" id="PF00528">
    <property type="entry name" value="BPD_transp_1"/>
    <property type="match status" value="1"/>
</dbReference>
<organism evidence="9 10">
    <name type="scientific">Hungatella hathewayi</name>
    <dbReference type="NCBI Taxonomy" id="154046"/>
    <lineage>
        <taxon>Bacteria</taxon>
        <taxon>Bacillati</taxon>
        <taxon>Bacillota</taxon>
        <taxon>Clostridia</taxon>
        <taxon>Lachnospirales</taxon>
        <taxon>Lachnospiraceae</taxon>
        <taxon>Hungatella</taxon>
    </lineage>
</organism>
<evidence type="ECO:0000313" key="9">
    <source>
        <dbReference type="EMBL" id="CUO48008.1"/>
    </source>
</evidence>
<dbReference type="Proteomes" id="UP000095651">
    <property type="component" value="Unassembled WGS sequence"/>
</dbReference>
<evidence type="ECO:0000256" key="5">
    <source>
        <dbReference type="ARBA" id="ARBA00022989"/>
    </source>
</evidence>
<gene>
    <name evidence="9" type="primary">araQ1_2</name>
    <name evidence="9" type="ORF">ERS852407_02940</name>
</gene>
<dbReference type="InterPro" id="IPR035906">
    <property type="entry name" value="MetI-like_sf"/>
</dbReference>
<dbReference type="InterPro" id="IPR000515">
    <property type="entry name" value="MetI-like"/>
</dbReference>
<comment type="similarity">
    <text evidence="7">Belongs to the binding-protein-dependent transport system permease family.</text>
</comment>
<dbReference type="RefSeq" id="WP_055656233.1">
    <property type="nucleotide sequence ID" value="NZ_CABIXC010000007.1"/>
</dbReference>
<evidence type="ECO:0000256" key="6">
    <source>
        <dbReference type="ARBA" id="ARBA00023136"/>
    </source>
</evidence>
<keyword evidence="5 7" id="KW-1133">Transmembrane helix</keyword>
<evidence type="ECO:0000256" key="2">
    <source>
        <dbReference type="ARBA" id="ARBA00022448"/>
    </source>
</evidence>
<feature type="transmembrane region" description="Helical" evidence="7">
    <location>
        <begin position="233"/>
        <end position="257"/>
    </location>
</feature>
<feature type="transmembrane region" description="Helical" evidence="7">
    <location>
        <begin position="7"/>
        <end position="29"/>
    </location>
</feature>
<keyword evidence="4 7" id="KW-0812">Transmembrane</keyword>
<dbReference type="GO" id="GO:0005886">
    <property type="term" value="C:plasma membrane"/>
    <property type="evidence" value="ECO:0007669"/>
    <property type="project" value="UniProtKB-SubCell"/>
</dbReference>
<dbReference type="PANTHER" id="PTHR43744:SF8">
    <property type="entry name" value="SN-GLYCEROL-3-PHOSPHATE TRANSPORT SYSTEM PERMEASE PROTEIN UGPE"/>
    <property type="match status" value="1"/>
</dbReference>
<sequence length="272" mass="30737">MKTANKVLKYVFAFGFAILWIFPVIWLIISSFKDGSELFNYPLTILPEHFTLENYTTALQQFDLIRYTSNTAFITVAATVITVLMSCMCGYALAKYKYKWLNVLFMCLLATTMLPTEVIMSPSFTVLNTLGLYNSLWGCIIPTVGTMTGVFLMRQFFITVPTELMESARIDGANEGSIFVRIMLPICKPQIAILAIFSFQWRWNDYIWPLLALSDPKKYTLQLALRTLSGAEAVNWTVLLSTAVLSMIPILIVFIIFNKQIMNANMSSGVKG</sequence>
<dbReference type="GO" id="GO:0055085">
    <property type="term" value="P:transmembrane transport"/>
    <property type="evidence" value="ECO:0007669"/>
    <property type="project" value="InterPro"/>
</dbReference>
<dbReference type="PANTHER" id="PTHR43744">
    <property type="entry name" value="ABC TRANSPORTER PERMEASE PROTEIN MG189-RELATED-RELATED"/>
    <property type="match status" value="1"/>
</dbReference>
<feature type="transmembrane region" description="Helical" evidence="7">
    <location>
        <begin position="100"/>
        <end position="120"/>
    </location>
</feature>
<feature type="transmembrane region" description="Helical" evidence="7">
    <location>
        <begin position="132"/>
        <end position="157"/>
    </location>
</feature>
<feature type="transmembrane region" description="Helical" evidence="7">
    <location>
        <begin position="178"/>
        <end position="201"/>
    </location>
</feature>